<dbReference type="SMART" id="SM00824">
    <property type="entry name" value="PKS_TE"/>
    <property type="match status" value="1"/>
</dbReference>
<dbReference type="Pfam" id="PF00975">
    <property type="entry name" value="Thioesterase"/>
    <property type="match status" value="1"/>
</dbReference>
<dbReference type="Pfam" id="PF00501">
    <property type="entry name" value="AMP-binding"/>
    <property type="match status" value="1"/>
</dbReference>
<dbReference type="GO" id="GO:0043041">
    <property type="term" value="P:amino acid activation for nonribosomal peptide biosynthetic process"/>
    <property type="evidence" value="ECO:0007669"/>
    <property type="project" value="TreeGrafter"/>
</dbReference>
<dbReference type="CDD" id="cd19531">
    <property type="entry name" value="LCL_NRPS-like"/>
    <property type="match status" value="1"/>
</dbReference>
<dbReference type="Pfam" id="PF13193">
    <property type="entry name" value="AMP-binding_C"/>
    <property type="match status" value="1"/>
</dbReference>
<dbReference type="Pfam" id="PF00550">
    <property type="entry name" value="PP-binding"/>
    <property type="match status" value="1"/>
</dbReference>
<dbReference type="SUPFAM" id="SSF47336">
    <property type="entry name" value="ACP-like"/>
    <property type="match status" value="1"/>
</dbReference>
<dbReference type="SUPFAM" id="SSF56801">
    <property type="entry name" value="Acetyl-CoA synthetase-like"/>
    <property type="match status" value="1"/>
</dbReference>
<dbReference type="Gene3D" id="3.30.559.10">
    <property type="entry name" value="Chloramphenicol acetyltransferase-like domain"/>
    <property type="match status" value="1"/>
</dbReference>
<evidence type="ECO:0000256" key="2">
    <source>
        <dbReference type="ARBA" id="ARBA00006432"/>
    </source>
</evidence>
<dbReference type="GO" id="GO:0008610">
    <property type="term" value="P:lipid biosynthetic process"/>
    <property type="evidence" value="ECO:0007669"/>
    <property type="project" value="UniProtKB-ARBA"/>
</dbReference>
<keyword evidence="7" id="KW-1185">Reference proteome</keyword>
<dbReference type="GO" id="GO:0031177">
    <property type="term" value="F:phosphopantetheine binding"/>
    <property type="evidence" value="ECO:0007669"/>
    <property type="project" value="InterPro"/>
</dbReference>
<dbReference type="InterPro" id="IPR023213">
    <property type="entry name" value="CAT-like_dom_sf"/>
</dbReference>
<dbReference type="FunFam" id="3.30.300.30:FF:000010">
    <property type="entry name" value="Enterobactin synthetase component F"/>
    <property type="match status" value="1"/>
</dbReference>
<dbReference type="Pfam" id="PF00668">
    <property type="entry name" value="Condensation"/>
    <property type="match status" value="1"/>
</dbReference>
<comment type="cofactor">
    <cofactor evidence="1">
        <name>pantetheine 4'-phosphate</name>
        <dbReference type="ChEBI" id="CHEBI:47942"/>
    </cofactor>
</comment>
<dbReference type="InterPro" id="IPR020806">
    <property type="entry name" value="PKS_PP-bd"/>
</dbReference>
<dbReference type="OrthoDB" id="473401at2"/>
<dbReference type="FunFam" id="2.30.38.10:FF:000001">
    <property type="entry name" value="Non-ribosomal peptide synthetase PvdI"/>
    <property type="match status" value="1"/>
</dbReference>
<reference evidence="6 7" key="1">
    <citation type="submission" date="2018-03" db="EMBL/GenBank/DDBJ databases">
        <title>The ancient ancestry and fast evolution of plastids.</title>
        <authorList>
            <person name="Moore K.R."/>
            <person name="Magnabosco C."/>
            <person name="Momper L."/>
            <person name="Gold D.A."/>
            <person name="Bosak T."/>
            <person name="Fournier G.P."/>
        </authorList>
    </citation>
    <scope>NUCLEOTIDE SEQUENCE [LARGE SCALE GENOMIC DNA]</scope>
    <source>
        <strain evidence="6 7">CCALA 037</strain>
    </source>
</reference>
<evidence type="ECO:0000313" key="6">
    <source>
        <dbReference type="EMBL" id="PSB59205.1"/>
    </source>
</evidence>
<dbReference type="Gene3D" id="3.30.300.30">
    <property type="match status" value="1"/>
</dbReference>
<sequence length="1377" mass="154057">MMDCLSEPTTNIEDSQVSELELLLTTLPSSMAIEPTAESNLLAVDFDPFEDGEILLTAPATESQKEIWLGVQLSKEANLACMLSQSLRLTGQLDLDALQGAIEQLVNRHESLRTTFSGDGMTISIAKAIEFQSPIIDLTNLTESARKAEIDRQQQLSVSEPFDLRHGPLFRTTILRLTDREHLLIFTIHHIVCDGWSMGVIAADLAKFYTALKRGIEPAIGQPEYFSDYAFAERDDLGSPESIEIEAYWLDRFADLPPILELPTDYPRPPLRTFNSGCEYYTLPASLVDRIEKLGVKNSCSLMTTLLAAYEIFLFKLTGQTDLTVGVPTSGQIAAGKYNLVGHCVNFLPLRSRIAPESNFSRYLRSRNSAILDDYEHQNFTFGSLLQKLPIPRDASRIPLVAAVFNIDLNSEDDRDAFDGLTREISFNRSSFATFEFFLNAVTTPQGHVTLECQYNTHLFSAATIQNRLQEFENLLAQIVADAERPLRELSLLSAAQTDRLLVEWNQTETNYPHDRSIPELFERQVEISGDAIALIFEERQLTYRQLNDRANRLANYLIASGVKSGELVGIALDRSIETIVAILGVLKAGGAYLPLDLSYPPERLAFMLADATVSVLLTNQTSIARLPEHLGKTICLDRDWDEIATASSANPQQSAKSDDLAYVMYTSGSTGQPKGVCVPYRGVIRLVKDTNYLDFNNTQVWLQLAPIAFDASTLEIWGSLLNGGKLVLFPGEKPSLGELGQIIDRHQITSLWLTAGLFHLMVDERIEDLRPLRQLIAGGDVLSVSHVQKVRSTLPNCQLINGYGPTENTTFTCCYPITSLNGLNSIPIGRPIANTQVYILDPDRQPVPIGVPGELYIGGDGLALGYLNRPDLTAEKFIANPFGSGKLYRTGDLVRYLPEGEIEFLGRIDNQVKIRGFRIELGEIDAVLSQHPQVREVRTIDREDRPGDKRLVAYIVTESAPPATEDWRSFLLSRLPEYLVPSAFVTIDALPLTANGKVDRRALPLPESMLDVSAALRVFPRDEIELQLAEIWERVLDVQSIGIRDNFFELGGHSLMAVRLFAEVEKIWGQNLPLATLFQAQTIELLAKVLRQTEWVAPWSSLVAIQPHGSKTPIFCFHPIGGNVMEYYPLADYLGKDRPIYGLQCQGLDGKQPLLKSIEEMASHYIQEILTVQPQGPYLTIGYSFGGLLAYEAARQLSQMGKQVDLLAIVDCNAPTLQKVRPSFLKSIQIHLSYLGELDSRGKFQYIKDRIDYRFNNVDYREFLLRTFPEDAQPSSELLQLIDNNFAADREYTARPYNGKLTLFRCKMQILDYYLSPDLGWGDLVNGNLEVYNIDGSHYSIMREPIVKSVAEKIEDYLNEISVGSSKEGDELHSHE</sequence>
<dbReference type="Gene3D" id="2.30.38.10">
    <property type="entry name" value="Luciferase, Domain 3"/>
    <property type="match status" value="1"/>
</dbReference>
<dbReference type="Gene3D" id="3.40.50.980">
    <property type="match status" value="2"/>
</dbReference>
<dbReference type="RefSeq" id="WP_106299728.1">
    <property type="nucleotide sequence ID" value="NZ_PVWO01000011.1"/>
</dbReference>
<dbReference type="Proteomes" id="UP000238937">
    <property type="component" value="Unassembled WGS sequence"/>
</dbReference>
<accession>A0A2T1GMW1</accession>
<dbReference type="CDD" id="cd12117">
    <property type="entry name" value="A_NRPS_Srf_like"/>
    <property type="match status" value="1"/>
</dbReference>
<dbReference type="InterPro" id="IPR020802">
    <property type="entry name" value="TesA-like"/>
</dbReference>
<dbReference type="InterPro" id="IPR001242">
    <property type="entry name" value="Condensation_dom"/>
</dbReference>
<proteinExistence type="inferred from homology"/>
<keyword evidence="3" id="KW-0596">Phosphopantetheine</keyword>
<dbReference type="InterPro" id="IPR045851">
    <property type="entry name" value="AMP-bd_C_sf"/>
</dbReference>
<dbReference type="GO" id="GO:0044550">
    <property type="term" value="P:secondary metabolite biosynthetic process"/>
    <property type="evidence" value="ECO:0007669"/>
    <property type="project" value="UniProtKB-ARBA"/>
</dbReference>
<dbReference type="SMART" id="SM00823">
    <property type="entry name" value="PKS_PP"/>
    <property type="match status" value="1"/>
</dbReference>
<keyword evidence="4" id="KW-0597">Phosphoprotein</keyword>
<dbReference type="InterPro" id="IPR001031">
    <property type="entry name" value="Thioesterase"/>
</dbReference>
<name>A0A2T1GMW1_9CYAN</name>
<feature type="domain" description="Carrier" evidence="5">
    <location>
        <begin position="1020"/>
        <end position="1095"/>
    </location>
</feature>
<dbReference type="EMBL" id="PVWO01000011">
    <property type="protein sequence ID" value="PSB59205.1"/>
    <property type="molecule type" value="Genomic_DNA"/>
</dbReference>
<comment type="similarity">
    <text evidence="2">Belongs to the ATP-dependent AMP-binding enzyme family.</text>
</comment>
<evidence type="ECO:0000259" key="5">
    <source>
        <dbReference type="PROSITE" id="PS50075"/>
    </source>
</evidence>
<dbReference type="Gene3D" id="3.30.559.30">
    <property type="entry name" value="Nonribosomal peptide synthetase, condensation domain"/>
    <property type="match status" value="1"/>
</dbReference>
<dbReference type="Gene3D" id="1.10.1200.10">
    <property type="entry name" value="ACP-like"/>
    <property type="match status" value="1"/>
</dbReference>
<protein>
    <submittedName>
        <fullName evidence="6">Non-ribosomal peptide synthetase</fullName>
    </submittedName>
</protein>
<dbReference type="InterPro" id="IPR000873">
    <property type="entry name" value="AMP-dep_synth/lig_dom"/>
</dbReference>
<dbReference type="SUPFAM" id="SSF52777">
    <property type="entry name" value="CoA-dependent acyltransferases"/>
    <property type="match status" value="2"/>
</dbReference>
<dbReference type="InterPro" id="IPR029058">
    <property type="entry name" value="AB_hydrolase_fold"/>
</dbReference>
<evidence type="ECO:0000313" key="7">
    <source>
        <dbReference type="Proteomes" id="UP000238937"/>
    </source>
</evidence>
<dbReference type="PROSITE" id="PS00455">
    <property type="entry name" value="AMP_BINDING"/>
    <property type="match status" value="1"/>
</dbReference>
<comment type="caution">
    <text evidence="6">The sequence shown here is derived from an EMBL/GenBank/DDBJ whole genome shotgun (WGS) entry which is preliminary data.</text>
</comment>
<dbReference type="InterPro" id="IPR036736">
    <property type="entry name" value="ACP-like_sf"/>
</dbReference>
<dbReference type="PANTHER" id="PTHR45527">
    <property type="entry name" value="NONRIBOSOMAL PEPTIDE SYNTHETASE"/>
    <property type="match status" value="1"/>
</dbReference>
<dbReference type="FunFam" id="3.40.50.12780:FF:000012">
    <property type="entry name" value="Non-ribosomal peptide synthetase"/>
    <property type="match status" value="1"/>
</dbReference>
<dbReference type="NCBIfam" id="TIGR01733">
    <property type="entry name" value="AA-adenyl-dom"/>
    <property type="match status" value="1"/>
</dbReference>
<dbReference type="SUPFAM" id="SSF53474">
    <property type="entry name" value="alpha/beta-Hydrolases"/>
    <property type="match status" value="1"/>
</dbReference>
<gene>
    <name evidence="6" type="ORF">C7B77_01785</name>
</gene>
<dbReference type="InterPro" id="IPR009081">
    <property type="entry name" value="PP-bd_ACP"/>
</dbReference>
<evidence type="ECO:0000256" key="4">
    <source>
        <dbReference type="ARBA" id="ARBA00022553"/>
    </source>
</evidence>
<evidence type="ECO:0000256" key="3">
    <source>
        <dbReference type="ARBA" id="ARBA00022450"/>
    </source>
</evidence>
<organism evidence="6 7">
    <name type="scientific">Chamaesiphon polymorphus CCALA 037</name>
    <dbReference type="NCBI Taxonomy" id="2107692"/>
    <lineage>
        <taxon>Bacteria</taxon>
        <taxon>Bacillati</taxon>
        <taxon>Cyanobacteriota</taxon>
        <taxon>Cyanophyceae</taxon>
        <taxon>Gomontiellales</taxon>
        <taxon>Chamaesiphonaceae</taxon>
        <taxon>Chamaesiphon</taxon>
    </lineage>
</organism>
<dbReference type="FunFam" id="1.10.1200.10:FF:000005">
    <property type="entry name" value="Nonribosomal peptide synthetase 1"/>
    <property type="match status" value="1"/>
</dbReference>
<dbReference type="GO" id="GO:0005737">
    <property type="term" value="C:cytoplasm"/>
    <property type="evidence" value="ECO:0007669"/>
    <property type="project" value="TreeGrafter"/>
</dbReference>
<dbReference type="InterPro" id="IPR025110">
    <property type="entry name" value="AMP-bd_C"/>
</dbReference>
<dbReference type="FunFam" id="3.40.50.980:FF:000001">
    <property type="entry name" value="Non-ribosomal peptide synthetase"/>
    <property type="match status" value="1"/>
</dbReference>
<dbReference type="InterPro" id="IPR020845">
    <property type="entry name" value="AMP-binding_CS"/>
</dbReference>
<dbReference type="PROSITE" id="PS50075">
    <property type="entry name" value="CARRIER"/>
    <property type="match status" value="1"/>
</dbReference>
<dbReference type="InterPro" id="IPR010071">
    <property type="entry name" value="AA_adenyl_dom"/>
</dbReference>
<evidence type="ECO:0000256" key="1">
    <source>
        <dbReference type="ARBA" id="ARBA00001957"/>
    </source>
</evidence>
<dbReference type="PANTHER" id="PTHR45527:SF1">
    <property type="entry name" value="FATTY ACID SYNTHASE"/>
    <property type="match status" value="1"/>
</dbReference>
<dbReference type="Gene3D" id="3.40.50.1820">
    <property type="entry name" value="alpha/beta hydrolase"/>
    <property type="match status" value="1"/>
</dbReference>
<dbReference type="GO" id="GO:0003824">
    <property type="term" value="F:catalytic activity"/>
    <property type="evidence" value="ECO:0007669"/>
    <property type="project" value="InterPro"/>
</dbReference>